<dbReference type="InterPro" id="IPR016024">
    <property type="entry name" value="ARM-type_fold"/>
</dbReference>
<comment type="similarity">
    <text evidence="2">Belongs to the adaptor complexes large subunit family.</text>
</comment>
<protein>
    <submittedName>
        <fullName evidence="9">AP-2 complex subunit alpha-2</fullName>
    </submittedName>
</protein>
<dbReference type="CTD" id="161"/>
<dbReference type="Pfam" id="PF01602">
    <property type="entry name" value="Adaptin_N"/>
    <property type="match status" value="3"/>
</dbReference>
<keyword evidence="4" id="KW-0653">Protein transport</keyword>
<dbReference type="InterPro" id="IPR050840">
    <property type="entry name" value="Adaptor_Complx_Large_Subunit"/>
</dbReference>
<name>A0A6P3JCS2_BISBB</name>
<evidence type="ECO:0000256" key="2">
    <source>
        <dbReference type="ARBA" id="ARBA00006613"/>
    </source>
</evidence>
<dbReference type="InterPro" id="IPR011989">
    <property type="entry name" value="ARM-like"/>
</dbReference>
<feature type="region of interest" description="Disordered" evidence="6">
    <location>
        <begin position="748"/>
        <end position="807"/>
    </location>
</feature>
<dbReference type="GO" id="GO:0006886">
    <property type="term" value="P:intracellular protein transport"/>
    <property type="evidence" value="ECO:0007669"/>
    <property type="project" value="InterPro"/>
</dbReference>
<evidence type="ECO:0000256" key="3">
    <source>
        <dbReference type="ARBA" id="ARBA00022448"/>
    </source>
</evidence>
<dbReference type="GO" id="GO:0030122">
    <property type="term" value="C:AP-2 adaptor complex"/>
    <property type="evidence" value="ECO:0007669"/>
    <property type="project" value="InterPro"/>
</dbReference>
<keyword evidence="3" id="KW-0813">Transport</keyword>
<organism evidence="8 9">
    <name type="scientific">Bison bison bison</name>
    <name type="common">North American plains bison</name>
    <dbReference type="NCBI Taxonomy" id="43346"/>
    <lineage>
        <taxon>Eukaryota</taxon>
        <taxon>Metazoa</taxon>
        <taxon>Chordata</taxon>
        <taxon>Craniata</taxon>
        <taxon>Vertebrata</taxon>
        <taxon>Euteleostomi</taxon>
        <taxon>Mammalia</taxon>
        <taxon>Eutheria</taxon>
        <taxon>Laurasiatheria</taxon>
        <taxon>Artiodactyla</taxon>
        <taxon>Ruminantia</taxon>
        <taxon>Pecora</taxon>
        <taxon>Bovidae</taxon>
        <taxon>Bovinae</taxon>
        <taxon>Bison</taxon>
    </lineage>
</organism>
<dbReference type="InterPro" id="IPR017104">
    <property type="entry name" value="AP2_complex_asu"/>
</dbReference>
<dbReference type="PIRSF" id="PIRSF037091">
    <property type="entry name" value="AP2_complex_alpha"/>
    <property type="match status" value="1"/>
</dbReference>
<dbReference type="GO" id="GO:0072583">
    <property type="term" value="P:clathrin-dependent endocytosis"/>
    <property type="evidence" value="ECO:0007669"/>
    <property type="project" value="InterPro"/>
</dbReference>
<evidence type="ECO:0000256" key="1">
    <source>
        <dbReference type="ARBA" id="ARBA00004184"/>
    </source>
</evidence>
<accession>A0A6P3JCS2</accession>
<evidence type="ECO:0000256" key="6">
    <source>
        <dbReference type="SAM" id="MobiDB-lite"/>
    </source>
</evidence>
<dbReference type="Proteomes" id="UP000515208">
    <property type="component" value="Unplaced"/>
</dbReference>
<dbReference type="GO" id="GO:0035615">
    <property type="term" value="F:clathrin adaptor activity"/>
    <property type="evidence" value="ECO:0007669"/>
    <property type="project" value="InterPro"/>
</dbReference>
<dbReference type="RefSeq" id="XP_010861897.1">
    <property type="nucleotide sequence ID" value="XM_010863595.1"/>
</dbReference>
<evidence type="ECO:0000313" key="9">
    <source>
        <dbReference type="RefSeq" id="XP_010861897.1"/>
    </source>
</evidence>
<evidence type="ECO:0000256" key="4">
    <source>
        <dbReference type="ARBA" id="ARBA00022927"/>
    </source>
</evidence>
<evidence type="ECO:0000259" key="7">
    <source>
        <dbReference type="Pfam" id="PF01602"/>
    </source>
</evidence>
<sequence length="807" mass="87260">LFPIFLSGKSKEAEIKRINKELANIRSKFKGDKALDGYSKKKYVCKLLFIFLLGHDIDFGHMEAVNLLSSNRYTEKQIGYLFISVLVNSNSELIRLINNAIKNDLASRNPTFMGLALHCIANVGSREMAEAFAGEIPKILVAGYVSGGLLRARSPPACISQVWHRQSSKMCNEVVSGLAMSHGPLSTLTLGGRRLGVGFFGLKVGDPPEEDPLSTQKKQEALLRVAGEAGGCDMHKAPPAARPLLSPTWPRRRLEGGGGGSLGVGAPSPLLTASSCTDPCKCAGNVGHRAGELTSSLDLNGGSGLIQAWWSSPKMFQTRGCLQGLRRASERVCVSSQGVVTAATSLITTLAQKNPEEFKTSVSLAVSRLSRIVTSASTDLQDYTYYFVPAPWLSAKLLRLLQCYPPPEDPAVRGRLTECLEAILNKAQEPPKSKKVQHSNAKNAVLFEAISLVIHHDSEPNLLVRACNQLGQFLQHRETNLRYLALESMCTLASSEFSHEAVKTHIETVINALKTERDVSVRQRAVDLLYAMCDRSNAQQIVAEMLSYLETADYSIREEIVSLGVSVIRASVVASELKRFFMGSATGWMRVLCFLCVSSGALGSGHAPPQALQAPACHENLVKVGGYILGEFGNLIAGDPRSSPLTQFHLLHSKFHLCSVPTRALLLSTYIKFVNLFPEVKGTIQDVLRSDSQLKNADVELQQRAVEYLRLSTVASTDILATVLEEMPPFPERESSILAKLKKKKGPSTVTDLEEAKRERSAEVNGGPEPALASTSAVVGPPEGPACTSFGAPGARGSGPGMVSWVG</sequence>
<dbReference type="InterPro" id="IPR002553">
    <property type="entry name" value="Clathrin/coatomer_adapt-like_N"/>
</dbReference>
<evidence type="ECO:0000313" key="8">
    <source>
        <dbReference type="Proteomes" id="UP000515208"/>
    </source>
</evidence>
<dbReference type="GeneID" id="105005559"/>
<feature type="domain" description="Clathrin/coatomer adaptor adaptin-like N-terminal" evidence="7">
    <location>
        <begin position="612"/>
        <end position="713"/>
    </location>
</feature>
<keyword evidence="8" id="KW-1185">Reference proteome</keyword>
<dbReference type="Gene3D" id="1.25.10.10">
    <property type="entry name" value="Leucine-rich Repeat Variant"/>
    <property type="match status" value="3"/>
</dbReference>
<dbReference type="SUPFAM" id="SSF48371">
    <property type="entry name" value="ARM repeat"/>
    <property type="match status" value="1"/>
</dbReference>
<evidence type="ECO:0000256" key="5">
    <source>
        <dbReference type="ARBA" id="ARBA00023136"/>
    </source>
</evidence>
<gene>
    <name evidence="9" type="primary">AP2A2</name>
</gene>
<reference evidence="9" key="1">
    <citation type="submission" date="2025-08" db="UniProtKB">
        <authorList>
            <consortium name="RefSeq"/>
        </authorList>
    </citation>
    <scope>IDENTIFICATION</scope>
    <source>
        <tissue evidence="9">Blood</tissue>
    </source>
</reference>
<proteinExistence type="inferred from homology"/>
<feature type="non-terminal residue" evidence="9">
    <location>
        <position position="1"/>
    </location>
</feature>
<dbReference type="KEGG" id="bbis:105005559"/>
<feature type="domain" description="Clathrin/coatomer adaptor adaptin-like N-terminal" evidence="7">
    <location>
        <begin position="15"/>
        <end position="141"/>
    </location>
</feature>
<comment type="subcellular location">
    <subcellularLocation>
        <location evidence="1">Endomembrane system</location>
        <topology evidence="1">Peripheral membrane protein</topology>
    </subcellularLocation>
</comment>
<keyword evidence="5" id="KW-0472">Membrane</keyword>
<feature type="domain" description="Clathrin/coatomer adaptor adaptin-like N-terminal" evidence="7">
    <location>
        <begin position="335"/>
        <end position="562"/>
    </location>
</feature>
<dbReference type="AlphaFoldDB" id="A0A6P3JCS2"/>
<dbReference type="PANTHER" id="PTHR22780">
    <property type="entry name" value="ADAPTIN, ALPHA/GAMMA/EPSILON"/>
    <property type="match status" value="1"/>
</dbReference>